<feature type="transmembrane region" description="Helical" evidence="7">
    <location>
        <begin position="172"/>
        <end position="190"/>
    </location>
</feature>
<keyword evidence="3" id="KW-1003">Cell membrane</keyword>
<accession>A0A450ZFB7</accession>
<dbReference type="Pfam" id="PF02554">
    <property type="entry name" value="CstA"/>
    <property type="match status" value="2"/>
</dbReference>
<protein>
    <submittedName>
        <fullName evidence="10">Carbon starvation protein</fullName>
    </submittedName>
</protein>
<feature type="domain" description="CstA N-terminal" evidence="8">
    <location>
        <begin position="6"/>
        <end position="350"/>
    </location>
</feature>
<dbReference type="InterPro" id="IPR051605">
    <property type="entry name" value="CstA"/>
</dbReference>
<feature type="transmembrane region" description="Helical" evidence="7">
    <location>
        <begin position="257"/>
        <end position="275"/>
    </location>
</feature>
<dbReference type="EMBL" id="CAADFV010000008">
    <property type="protein sequence ID" value="VFK52460.1"/>
    <property type="molecule type" value="Genomic_DNA"/>
</dbReference>
<sequence>MSPGVMAVVVLSLYVVFYRIYAKRLLSRRVFGLRANAETPAHTFRDNHDYFPTNKYVLFGHHYASIAGLAPVLGPAIAVIWGWVPALLWVVLGTLLVGVVHDFSALVLSVRHRGRSIGTVAKDVIHPRARLLFLLLIFFLVALALGVFVLVIAGLFAVPDPENISASAHPEAVFPTYSLMLIAMVIGFLIYRGKASFPLLVTLGFIFMLVTTWIGVYLPVTGVSASTWTWMLLVYAFFASILPVWLLLQPRDFLNSLLLYLALFSMLVGFFILSPDWAAPAINANPKGAPPLMPFLFIVIACGAVSGFHGLVASGTTAKQLDKETHAPLIGYGGMLGESLLALIAVLATAAGAFASQAEWADFYGSWEQAAGLNQKLGVFIQGTGQFIHQLGVPIELSYTFISVVVVAFAMTSVDTGTRLLRFNVQEIAHTVGIKHLDNRYVSTLIAVGAIGFFAFFTVEGKPAGLFLWTLFGTTNQILAGLTLLAATLYLYRRKKPILYTMLPMFLVLGATISAMFMGVQRAVDSQQWSVAIIGGIILVFALWLIVEGILAVRCAREANRKRKVHAQLVPQAATSPSKKNAD</sequence>
<evidence type="ECO:0000256" key="5">
    <source>
        <dbReference type="ARBA" id="ARBA00022989"/>
    </source>
</evidence>
<evidence type="ECO:0000259" key="8">
    <source>
        <dbReference type="Pfam" id="PF02554"/>
    </source>
</evidence>
<dbReference type="GO" id="GO:0009267">
    <property type="term" value="P:cellular response to starvation"/>
    <property type="evidence" value="ECO:0007669"/>
    <property type="project" value="InterPro"/>
</dbReference>
<evidence type="ECO:0000256" key="4">
    <source>
        <dbReference type="ARBA" id="ARBA00022692"/>
    </source>
</evidence>
<evidence type="ECO:0000256" key="6">
    <source>
        <dbReference type="ARBA" id="ARBA00023136"/>
    </source>
</evidence>
<comment type="subcellular location">
    <subcellularLocation>
        <location evidence="1">Cell membrane</location>
        <topology evidence="1">Multi-pass membrane protein</topology>
    </subcellularLocation>
</comment>
<feature type="domain" description="CstA N-terminal" evidence="8">
    <location>
        <begin position="378"/>
        <end position="515"/>
    </location>
</feature>
<dbReference type="GO" id="GO:0005886">
    <property type="term" value="C:plasma membrane"/>
    <property type="evidence" value="ECO:0007669"/>
    <property type="project" value="UniProtKB-SubCell"/>
</dbReference>
<dbReference type="AlphaFoldDB" id="A0A450ZFB7"/>
<keyword evidence="6 7" id="KW-0472">Membrane</keyword>
<keyword evidence="5 7" id="KW-1133">Transmembrane helix</keyword>
<evidence type="ECO:0000256" key="7">
    <source>
        <dbReference type="SAM" id="Phobius"/>
    </source>
</evidence>
<evidence type="ECO:0000256" key="2">
    <source>
        <dbReference type="ARBA" id="ARBA00007755"/>
    </source>
</evidence>
<evidence type="ECO:0000313" key="9">
    <source>
        <dbReference type="EMBL" id="VFK52259.1"/>
    </source>
</evidence>
<feature type="transmembrane region" description="Helical" evidence="7">
    <location>
        <begin position="529"/>
        <end position="553"/>
    </location>
</feature>
<feature type="transmembrane region" description="Helical" evidence="7">
    <location>
        <begin position="228"/>
        <end position="248"/>
    </location>
</feature>
<dbReference type="PANTHER" id="PTHR30252:SF0">
    <property type="entry name" value="PEPTIDE TRANSPORTER CSTA"/>
    <property type="match status" value="1"/>
</dbReference>
<proteinExistence type="inferred from homology"/>
<feature type="transmembrane region" description="Helical" evidence="7">
    <location>
        <begin position="295"/>
        <end position="317"/>
    </location>
</feature>
<organism evidence="10">
    <name type="scientific">Candidatus Kentrum sp. TUN</name>
    <dbReference type="NCBI Taxonomy" id="2126343"/>
    <lineage>
        <taxon>Bacteria</taxon>
        <taxon>Pseudomonadati</taxon>
        <taxon>Pseudomonadota</taxon>
        <taxon>Gammaproteobacteria</taxon>
        <taxon>Candidatus Kentrum</taxon>
    </lineage>
</organism>
<feature type="transmembrane region" description="Helical" evidence="7">
    <location>
        <begin position="498"/>
        <end position="517"/>
    </location>
</feature>
<dbReference type="InterPro" id="IPR003706">
    <property type="entry name" value="CstA_N"/>
</dbReference>
<name>A0A450ZFB7_9GAMM</name>
<feature type="transmembrane region" description="Helical" evidence="7">
    <location>
        <begin position="6"/>
        <end position="22"/>
    </location>
</feature>
<dbReference type="PANTHER" id="PTHR30252">
    <property type="entry name" value="INNER MEMBRANE PEPTIDE TRANSPORTER"/>
    <property type="match status" value="1"/>
</dbReference>
<evidence type="ECO:0000256" key="1">
    <source>
        <dbReference type="ARBA" id="ARBA00004651"/>
    </source>
</evidence>
<feature type="transmembrane region" description="Helical" evidence="7">
    <location>
        <begin position="87"/>
        <end position="110"/>
    </location>
</feature>
<comment type="similarity">
    <text evidence="2">Belongs to the peptide transporter carbon starvation (CstA) (TC 2.A.114) family.</text>
</comment>
<feature type="transmembrane region" description="Helical" evidence="7">
    <location>
        <begin position="197"/>
        <end position="216"/>
    </location>
</feature>
<evidence type="ECO:0000256" key="3">
    <source>
        <dbReference type="ARBA" id="ARBA00022475"/>
    </source>
</evidence>
<dbReference type="EMBL" id="CAADFY010000006">
    <property type="protein sequence ID" value="VFK52259.1"/>
    <property type="molecule type" value="Genomic_DNA"/>
</dbReference>
<feature type="transmembrane region" description="Helical" evidence="7">
    <location>
        <begin position="131"/>
        <end position="157"/>
    </location>
</feature>
<feature type="transmembrane region" description="Helical" evidence="7">
    <location>
        <begin position="465"/>
        <end position="491"/>
    </location>
</feature>
<feature type="transmembrane region" description="Helical" evidence="7">
    <location>
        <begin position="329"/>
        <end position="355"/>
    </location>
</feature>
<keyword evidence="4 7" id="KW-0812">Transmembrane</keyword>
<reference evidence="10" key="1">
    <citation type="submission" date="2019-02" db="EMBL/GenBank/DDBJ databases">
        <authorList>
            <person name="Gruber-Vodicka R. H."/>
            <person name="Seah K. B. B."/>
        </authorList>
    </citation>
    <scope>NUCLEOTIDE SEQUENCE</scope>
    <source>
        <strain evidence="10">BECK_BY2</strain>
        <strain evidence="9">BECK_BY3</strain>
    </source>
</reference>
<feature type="transmembrane region" description="Helical" evidence="7">
    <location>
        <begin position="63"/>
        <end position="81"/>
    </location>
</feature>
<feature type="transmembrane region" description="Helical" evidence="7">
    <location>
        <begin position="441"/>
        <end position="459"/>
    </location>
</feature>
<gene>
    <name evidence="10" type="ORF">BECKTUN1418E_GA0071001_100816</name>
    <name evidence="9" type="ORF">BECKTUN1418F_GA0071002_100617</name>
</gene>
<evidence type="ECO:0000313" key="10">
    <source>
        <dbReference type="EMBL" id="VFK52460.1"/>
    </source>
</evidence>